<protein>
    <submittedName>
        <fullName evidence="1">Uncharacterized protein</fullName>
    </submittedName>
</protein>
<dbReference type="PATRIC" id="fig|28084.5.peg.2570"/>
<accession>A0A0W0SAJ5</accession>
<dbReference type="AlphaFoldDB" id="A0A0W0SAJ5"/>
<sequence>MPHPFLLRNLQQLEEDVTFYSRSKTQYFTPKVTFNFSFFTEVYHSIQSMPLDYDKIELMERLQQKVIAPITGFHPKIFYTFNFAPYIAQYKPLIEQLNALQTQASHLFKHYFDAERPSFDWQKFHDVRSRIENLPNSADKIQLMQLFEFNVLNTISLVEPKAFTNFTFSSQLTPKELPLSNHSFH</sequence>
<dbReference type="EMBL" id="LNXW01000013">
    <property type="protein sequence ID" value="KTC80354.1"/>
    <property type="molecule type" value="Genomic_DNA"/>
</dbReference>
<organism evidence="1 2">
    <name type="scientific">Legionella cherrii</name>
    <dbReference type="NCBI Taxonomy" id="28084"/>
    <lineage>
        <taxon>Bacteria</taxon>
        <taxon>Pseudomonadati</taxon>
        <taxon>Pseudomonadota</taxon>
        <taxon>Gammaproteobacteria</taxon>
        <taxon>Legionellales</taxon>
        <taxon>Legionellaceae</taxon>
        <taxon>Legionella</taxon>
    </lineage>
</organism>
<dbReference type="Proteomes" id="UP000054921">
    <property type="component" value="Unassembled WGS sequence"/>
</dbReference>
<reference evidence="1 2" key="1">
    <citation type="submission" date="2015-11" db="EMBL/GenBank/DDBJ databases">
        <title>Genomic analysis of 38 Legionella species identifies large and diverse effector repertoires.</title>
        <authorList>
            <person name="Burstein D."/>
            <person name="Amaro F."/>
            <person name="Zusman T."/>
            <person name="Lifshitz Z."/>
            <person name="Cohen O."/>
            <person name="Gilbert J.A."/>
            <person name="Pupko T."/>
            <person name="Shuman H.A."/>
            <person name="Segal G."/>
        </authorList>
    </citation>
    <scope>NUCLEOTIDE SEQUENCE [LARGE SCALE GENOMIC DNA]</scope>
    <source>
        <strain evidence="1 2">ORW</strain>
    </source>
</reference>
<evidence type="ECO:0000313" key="2">
    <source>
        <dbReference type="Proteomes" id="UP000054921"/>
    </source>
</evidence>
<evidence type="ECO:0000313" key="1">
    <source>
        <dbReference type="EMBL" id="KTC80354.1"/>
    </source>
</evidence>
<dbReference type="OrthoDB" id="5652673at2"/>
<dbReference type="RefSeq" id="WP_058387982.1">
    <property type="nucleotide sequence ID" value="NZ_LNXW01000013.1"/>
</dbReference>
<dbReference type="STRING" id="28084.Lche_2374"/>
<gene>
    <name evidence="1" type="ORF">Lche_2374</name>
</gene>
<proteinExistence type="predicted"/>
<comment type="caution">
    <text evidence="1">The sequence shown here is derived from an EMBL/GenBank/DDBJ whole genome shotgun (WGS) entry which is preliminary data.</text>
</comment>
<name>A0A0W0SAJ5_9GAMM</name>